<dbReference type="EMBL" id="CAJVPZ010000241">
    <property type="protein sequence ID" value="CAG8458428.1"/>
    <property type="molecule type" value="Genomic_DNA"/>
</dbReference>
<comment type="caution">
    <text evidence="2">The sequence shown here is derived from an EMBL/GenBank/DDBJ whole genome shotgun (WGS) entry which is preliminary data.</text>
</comment>
<evidence type="ECO:0000256" key="1">
    <source>
        <dbReference type="SAM" id="MobiDB-lite"/>
    </source>
</evidence>
<proteinExistence type="predicted"/>
<sequence length="42" mass="4871">MNQIQKELGTTRKEKGKLVGQDFDEEHNRLEEKIDEKLGAKS</sequence>
<name>A0A9N8YYI1_9GLOM</name>
<dbReference type="Proteomes" id="UP000789396">
    <property type="component" value="Unassembled WGS sequence"/>
</dbReference>
<evidence type="ECO:0000313" key="2">
    <source>
        <dbReference type="EMBL" id="CAG8458428.1"/>
    </source>
</evidence>
<reference evidence="2" key="1">
    <citation type="submission" date="2021-06" db="EMBL/GenBank/DDBJ databases">
        <authorList>
            <person name="Kallberg Y."/>
            <person name="Tangrot J."/>
            <person name="Rosling A."/>
        </authorList>
    </citation>
    <scope>NUCLEOTIDE SEQUENCE</scope>
    <source>
        <strain evidence="2">IN212</strain>
    </source>
</reference>
<gene>
    <name evidence="2" type="ORF">RFULGI_LOCUS572</name>
</gene>
<organism evidence="2 3">
    <name type="scientific">Racocetra fulgida</name>
    <dbReference type="NCBI Taxonomy" id="60492"/>
    <lineage>
        <taxon>Eukaryota</taxon>
        <taxon>Fungi</taxon>
        <taxon>Fungi incertae sedis</taxon>
        <taxon>Mucoromycota</taxon>
        <taxon>Glomeromycotina</taxon>
        <taxon>Glomeromycetes</taxon>
        <taxon>Diversisporales</taxon>
        <taxon>Gigasporaceae</taxon>
        <taxon>Racocetra</taxon>
    </lineage>
</organism>
<accession>A0A9N8YYI1</accession>
<dbReference type="AlphaFoldDB" id="A0A9N8YYI1"/>
<feature type="region of interest" description="Disordered" evidence="1">
    <location>
        <begin position="1"/>
        <end position="24"/>
    </location>
</feature>
<keyword evidence="3" id="KW-1185">Reference proteome</keyword>
<protein>
    <submittedName>
        <fullName evidence="2">16809_t:CDS:1</fullName>
    </submittedName>
</protein>
<evidence type="ECO:0000313" key="3">
    <source>
        <dbReference type="Proteomes" id="UP000789396"/>
    </source>
</evidence>